<reference evidence="1 2" key="1">
    <citation type="submission" date="2024-02" db="EMBL/GenBank/DDBJ databases">
        <title>A draft genome for the cacao thread blight pathogen Marasmius crinis-equi.</title>
        <authorList>
            <person name="Cohen S.P."/>
            <person name="Baruah I.K."/>
            <person name="Amoako-Attah I."/>
            <person name="Bukari Y."/>
            <person name="Meinhardt L.W."/>
            <person name="Bailey B.A."/>
        </authorList>
    </citation>
    <scope>NUCLEOTIDE SEQUENCE [LARGE SCALE GENOMIC DNA]</scope>
    <source>
        <strain evidence="1 2">GH-76</strain>
    </source>
</reference>
<evidence type="ECO:0000313" key="1">
    <source>
        <dbReference type="EMBL" id="KAL0576621.1"/>
    </source>
</evidence>
<keyword evidence="2" id="KW-1185">Reference proteome</keyword>
<dbReference type="Proteomes" id="UP001465976">
    <property type="component" value="Unassembled WGS sequence"/>
</dbReference>
<evidence type="ECO:0000313" key="2">
    <source>
        <dbReference type="Proteomes" id="UP001465976"/>
    </source>
</evidence>
<proteinExistence type="predicted"/>
<gene>
    <name evidence="1" type="ORF">V5O48_005351</name>
</gene>
<protein>
    <recommendedName>
        <fullName evidence="3">F-box domain-containing protein</fullName>
    </recommendedName>
</protein>
<accession>A0ABR3FMJ5</accession>
<evidence type="ECO:0008006" key="3">
    <source>
        <dbReference type="Google" id="ProtNLM"/>
    </source>
</evidence>
<organism evidence="1 2">
    <name type="scientific">Marasmius crinis-equi</name>
    <dbReference type="NCBI Taxonomy" id="585013"/>
    <lineage>
        <taxon>Eukaryota</taxon>
        <taxon>Fungi</taxon>
        <taxon>Dikarya</taxon>
        <taxon>Basidiomycota</taxon>
        <taxon>Agaricomycotina</taxon>
        <taxon>Agaricomycetes</taxon>
        <taxon>Agaricomycetidae</taxon>
        <taxon>Agaricales</taxon>
        <taxon>Marasmiineae</taxon>
        <taxon>Marasmiaceae</taxon>
        <taxon>Marasmius</taxon>
    </lineage>
</organism>
<comment type="caution">
    <text evidence="1">The sequence shown here is derived from an EMBL/GenBank/DDBJ whole genome shotgun (WGS) entry which is preliminary data.</text>
</comment>
<name>A0ABR3FMJ5_9AGAR</name>
<dbReference type="EMBL" id="JBAHYK010000211">
    <property type="protein sequence ID" value="KAL0576621.1"/>
    <property type="molecule type" value="Genomic_DNA"/>
</dbReference>
<sequence>METSPADSAPIHRLPYDSLALVFHFYAYTYELDPVQIWHDDLEDGEHEYEMAHIHHRPPWTLGKVCRAWRSVALSLPKFWTNFDLKTSCPGGHQVYLGVTEMLVVQLERCKGQPIYLRFQDLQYELDYSIGQKIVRSILTPRTRVASLSLSSNSDSHAICHLNDLPARTFPDIEEINLDIGDERVLQIGYSLKPLDASLIFPKLRSLNIWGRNDTPVQGLQIPWSQIIRFTSRDSKGSYASNYSHYLNLPRLENLQMCWLDCVIIDSEYSVKHTLDQPLVLPCLHTLILSSRAPIVYDGNATPGIAQMLESLSLPALRSLKFWDSFRTTSQSLIRFIHRSGCSLRELTIYDILSHDYEEVLHMLRSGSLETLEFLSVGWRSNPPGIDPTEIFKVLTRNPNSAGDHFPQLRSFETTCWEHHEQVGEDMDHRITADKEVEDRRARVKEALRDPCTGGLVLEWKAKGFRGL</sequence>